<dbReference type="Gene3D" id="3.30.160.250">
    <property type="match status" value="1"/>
</dbReference>
<dbReference type="SUPFAM" id="SSF143100">
    <property type="entry name" value="TTHA1013/TTHA0281-like"/>
    <property type="match status" value="1"/>
</dbReference>
<dbReference type="PANTHER" id="PTHR34504">
    <property type="entry name" value="ANTITOXIN HICB"/>
    <property type="match status" value="1"/>
</dbReference>
<protein>
    <recommendedName>
        <fullName evidence="1">HicB-like antitoxin of toxin-antitoxin system domain-containing protein</fullName>
    </recommendedName>
</protein>
<comment type="caution">
    <text evidence="2">The sequence shown here is derived from an EMBL/GenBank/DDBJ whole genome shotgun (WGS) entry which is preliminary data.</text>
</comment>
<feature type="domain" description="HicB-like antitoxin of toxin-antitoxin system" evidence="1">
    <location>
        <begin position="6"/>
        <end position="71"/>
    </location>
</feature>
<evidence type="ECO:0000313" key="3">
    <source>
        <dbReference type="Proteomes" id="UP000034087"/>
    </source>
</evidence>
<dbReference type="PANTHER" id="PTHR34504:SF4">
    <property type="entry name" value="ANTITOXIN HICB"/>
    <property type="match status" value="1"/>
</dbReference>
<organism evidence="2 3">
    <name type="scientific">Candidatus Giovannonibacteria bacterium GW2011_GWA1_44_25</name>
    <dbReference type="NCBI Taxonomy" id="1618645"/>
    <lineage>
        <taxon>Bacteria</taxon>
        <taxon>Candidatus Giovannoniibacteriota</taxon>
    </lineage>
</organism>
<accession>A0A0G1KV04</accession>
<evidence type="ECO:0000259" key="1">
    <source>
        <dbReference type="Pfam" id="PF15919"/>
    </source>
</evidence>
<sequence>MELYSFRIIVEPEENGGYHGFAPLLRGVHVYGESLEEVKQNLKEAIKCHIQGLAKDNELIPQEEEALEMIQSFSAKELAISRA</sequence>
<dbReference type="Proteomes" id="UP000034087">
    <property type="component" value="Unassembled WGS sequence"/>
</dbReference>
<dbReference type="InterPro" id="IPR051404">
    <property type="entry name" value="TA_system_antitoxin"/>
</dbReference>
<dbReference type="Pfam" id="PF15919">
    <property type="entry name" value="HicB_lk_antitox"/>
    <property type="match status" value="1"/>
</dbReference>
<reference evidence="2 3" key="1">
    <citation type="journal article" date="2015" name="Nature">
        <title>rRNA introns, odd ribosomes, and small enigmatic genomes across a large radiation of phyla.</title>
        <authorList>
            <person name="Brown C.T."/>
            <person name="Hug L.A."/>
            <person name="Thomas B.C."/>
            <person name="Sharon I."/>
            <person name="Castelle C.J."/>
            <person name="Singh A."/>
            <person name="Wilkins M.J."/>
            <person name="Williams K.H."/>
            <person name="Banfield J.F."/>
        </authorList>
    </citation>
    <scope>NUCLEOTIDE SEQUENCE [LARGE SCALE GENOMIC DNA]</scope>
</reference>
<dbReference type="EMBL" id="LCIR01000003">
    <property type="protein sequence ID" value="KKT60137.1"/>
    <property type="molecule type" value="Genomic_DNA"/>
</dbReference>
<proteinExistence type="predicted"/>
<dbReference type="InterPro" id="IPR035069">
    <property type="entry name" value="TTHA1013/TTHA0281-like"/>
</dbReference>
<dbReference type="InterPro" id="IPR031807">
    <property type="entry name" value="HicB-like"/>
</dbReference>
<dbReference type="AlphaFoldDB" id="A0A0G1KV04"/>
<name>A0A0G1KV04_9BACT</name>
<gene>
    <name evidence="2" type="ORF">UW53_C0003G0048</name>
</gene>
<evidence type="ECO:0000313" key="2">
    <source>
        <dbReference type="EMBL" id="KKT60137.1"/>
    </source>
</evidence>